<dbReference type="PROSITE" id="PS51898">
    <property type="entry name" value="TYR_RECOMBINASE"/>
    <property type="match status" value="1"/>
</dbReference>
<evidence type="ECO:0000313" key="7">
    <source>
        <dbReference type="Proteomes" id="UP000518878"/>
    </source>
</evidence>
<keyword evidence="2" id="KW-0229">DNA integration</keyword>
<name>A0A7X5QTA5_9GAMM</name>
<sequence>MGRGSNTGGSKPGGVRKESESSILVDFTYRGVRCKERLKLPPTKANLKLAEHLRAEILTEIGRGTFEYARYFPDSPRAATLAKSPGAATDIASALRQWHAGMKSQLEHTTVRDYGLAIENVWVPKFGALRLTELSRAMLKEWVAEQTCGLKRIRNLLLPMRGMYAAAMEDELIERNPFTDWTPRKVEPPKEDDDIDPFSPDEVKAILASCDGQARNFFQFAFWTGLRTSELIALLWDDVDLVGRTITVRRAKVRRKVKSPKTRAGRRTLTLLQPAYEALVAQRAHTQLAGEEVFHNPRTNEPWEHDGPIRKTAWTPTLKRAGIRYRYPYQTRHTFASTLLSAGENPVWVANMMGHKDWTMIVKVYGRWIPSVAPDAGQKVAALWAGNGTDQAASG</sequence>
<comment type="similarity">
    <text evidence="1">Belongs to the 'phage' integrase family.</text>
</comment>
<evidence type="ECO:0000256" key="2">
    <source>
        <dbReference type="ARBA" id="ARBA00022908"/>
    </source>
</evidence>
<dbReference type="Pfam" id="PF12167">
    <property type="entry name" value="Arm-DNA-bind_2"/>
    <property type="match status" value="1"/>
</dbReference>
<dbReference type="InterPro" id="IPR022000">
    <property type="entry name" value="Min27-like_integrase_DNA_bind"/>
</dbReference>
<reference evidence="6 7" key="1">
    <citation type="journal article" date="2006" name="Int. J. Syst. Evol. Microbiol.">
        <title>Dyella yeojuensis sp. nov., isolated from greenhouse soil in Korea.</title>
        <authorList>
            <person name="Kim B.Y."/>
            <person name="Weon H.Y."/>
            <person name="Lee K.H."/>
            <person name="Seok S.J."/>
            <person name="Kwon S.W."/>
            <person name="Go S.J."/>
            <person name="Stackebrandt E."/>
        </authorList>
    </citation>
    <scope>NUCLEOTIDE SEQUENCE [LARGE SCALE GENOMIC DNA]</scope>
    <source>
        <strain evidence="6 7">DSM 17673</strain>
    </source>
</reference>
<dbReference type="InterPro" id="IPR013762">
    <property type="entry name" value="Integrase-like_cat_sf"/>
</dbReference>
<keyword evidence="3" id="KW-0238">DNA-binding</keyword>
<dbReference type="CDD" id="cd01189">
    <property type="entry name" value="INT_ICEBs1_C_like"/>
    <property type="match status" value="1"/>
</dbReference>
<comment type="caution">
    <text evidence="6">The sequence shown here is derived from an EMBL/GenBank/DDBJ whole genome shotgun (WGS) entry which is preliminary data.</text>
</comment>
<dbReference type="InterPro" id="IPR010998">
    <property type="entry name" value="Integrase_recombinase_N"/>
</dbReference>
<evidence type="ECO:0000256" key="4">
    <source>
        <dbReference type="ARBA" id="ARBA00023172"/>
    </source>
</evidence>
<dbReference type="InterPro" id="IPR050808">
    <property type="entry name" value="Phage_Integrase"/>
</dbReference>
<dbReference type="PANTHER" id="PTHR30629:SF2">
    <property type="entry name" value="PROPHAGE INTEGRASE INTS-RELATED"/>
    <property type="match status" value="1"/>
</dbReference>
<dbReference type="GO" id="GO:0003677">
    <property type="term" value="F:DNA binding"/>
    <property type="evidence" value="ECO:0007669"/>
    <property type="project" value="UniProtKB-KW"/>
</dbReference>
<keyword evidence="4" id="KW-0233">DNA recombination</keyword>
<gene>
    <name evidence="6" type="ORF">HBF32_06015</name>
</gene>
<dbReference type="Gene3D" id="1.10.443.10">
    <property type="entry name" value="Intergrase catalytic core"/>
    <property type="match status" value="1"/>
</dbReference>
<dbReference type="Gene3D" id="1.10.150.130">
    <property type="match status" value="1"/>
</dbReference>
<proteinExistence type="inferred from homology"/>
<evidence type="ECO:0000256" key="3">
    <source>
        <dbReference type="ARBA" id="ARBA00023125"/>
    </source>
</evidence>
<dbReference type="SUPFAM" id="SSF56349">
    <property type="entry name" value="DNA breaking-rejoining enzymes"/>
    <property type="match status" value="1"/>
</dbReference>
<dbReference type="RefSeq" id="WP_166698800.1">
    <property type="nucleotide sequence ID" value="NZ_JAAQTL010000001.1"/>
</dbReference>
<dbReference type="Proteomes" id="UP000518878">
    <property type="component" value="Unassembled WGS sequence"/>
</dbReference>
<dbReference type="GO" id="GO:0006310">
    <property type="term" value="P:DNA recombination"/>
    <property type="evidence" value="ECO:0007669"/>
    <property type="project" value="UniProtKB-KW"/>
</dbReference>
<accession>A0A7X5QTA5</accession>
<organism evidence="6 7">
    <name type="scientific">Luteibacter yeojuensis</name>
    <dbReference type="NCBI Taxonomy" id="345309"/>
    <lineage>
        <taxon>Bacteria</taxon>
        <taxon>Pseudomonadati</taxon>
        <taxon>Pseudomonadota</taxon>
        <taxon>Gammaproteobacteria</taxon>
        <taxon>Lysobacterales</taxon>
        <taxon>Rhodanobacteraceae</taxon>
        <taxon>Luteibacter</taxon>
    </lineage>
</organism>
<keyword evidence="7" id="KW-1185">Reference proteome</keyword>
<protein>
    <submittedName>
        <fullName evidence="6">Site-specific integrase</fullName>
    </submittedName>
</protein>
<dbReference type="AlphaFoldDB" id="A0A7X5QTA5"/>
<dbReference type="GO" id="GO:0015074">
    <property type="term" value="P:DNA integration"/>
    <property type="evidence" value="ECO:0007669"/>
    <property type="project" value="UniProtKB-KW"/>
</dbReference>
<dbReference type="EMBL" id="JAAQTL010000001">
    <property type="protein sequence ID" value="NID15023.1"/>
    <property type="molecule type" value="Genomic_DNA"/>
</dbReference>
<feature type="domain" description="Tyr recombinase" evidence="5">
    <location>
        <begin position="193"/>
        <end position="382"/>
    </location>
</feature>
<dbReference type="InterPro" id="IPR002104">
    <property type="entry name" value="Integrase_catalytic"/>
</dbReference>
<evidence type="ECO:0000313" key="6">
    <source>
        <dbReference type="EMBL" id="NID15023.1"/>
    </source>
</evidence>
<dbReference type="Pfam" id="PF00589">
    <property type="entry name" value="Phage_integrase"/>
    <property type="match status" value="1"/>
</dbReference>
<evidence type="ECO:0000259" key="5">
    <source>
        <dbReference type="PROSITE" id="PS51898"/>
    </source>
</evidence>
<evidence type="ECO:0000256" key="1">
    <source>
        <dbReference type="ARBA" id="ARBA00008857"/>
    </source>
</evidence>
<dbReference type="PANTHER" id="PTHR30629">
    <property type="entry name" value="PROPHAGE INTEGRASE"/>
    <property type="match status" value="1"/>
</dbReference>
<dbReference type="InterPro" id="IPR011010">
    <property type="entry name" value="DNA_brk_join_enz"/>
</dbReference>